<accession>A0A9J6P1Y8</accession>
<protein>
    <submittedName>
        <fullName evidence="7">Amino acid ABC transporter substrate-binding protein</fullName>
    </submittedName>
</protein>
<dbReference type="InterPro" id="IPR018313">
    <property type="entry name" value="SBP_3_CS"/>
</dbReference>
<evidence type="ECO:0000256" key="4">
    <source>
        <dbReference type="RuleBase" id="RU003744"/>
    </source>
</evidence>
<name>A0A9J6P1Y8_9CLOT</name>
<dbReference type="PROSITE" id="PS01039">
    <property type="entry name" value="SBP_BACTERIAL_3"/>
    <property type="match status" value="1"/>
</dbReference>
<dbReference type="GO" id="GO:0030313">
    <property type="term" value="C:cell envelope"/>
    <property type="evidence" value="ECO:0007669"/>
    <property type="project" value="UniProtKB-SubCell"/>
</dbReference>
<dbReference type="RefSeq" id="WP_250858513.1">
    <property type="nucleotide sequence ID" value="NZ_JAGSOJ010000001.1"/>
</dbReference>
<dbReference type="EMBL" id="JAGSOJ010000001">
    <property type="protein sequence ID" value="MCM1989520.1"/>
    <property type="molecule type" value="Genomic_DNA"/>
</dbReference>
<evidence type="ECO:0000256" key="1">
    <source>
        <dbReference type="ARBA" id="ARBA00004196"/>
    </source>
</evidence>
<evidence type="ECO:0000259" key="5">
    <source>
        <dbReference type="SMART" id="SM00062"/>
    </source>
</evidence>
<evidence type="ECO:0000256" key="2">
    <source>
        <dbReference type="ARBA" id="ARBA00010333"/>
    </source>
</evidence>
<reference evidence="7" key="2">
    <citation type="submission" date="2021-04" db="EMBL/GenBank/DDBJ databases">
        <authorList>
            <person name="Dong X."/>
        </authorList>
    </citation>
    <scope>NUCLEOTIDE SEQUENCE</scope>
    <source>
        <strain evidence="7">ZWT</strain>
    </source>
</reference>
<comment type="caution">
    <text evidence="7">The sequence shown here is derived from an EMBL/GenBank/DDBJ whole genome shotgun (WGS) entry which is preliminary data.</text>
</comment>
<keyword evidence="3" id="KW-0732">Signal</keyword>
<feature type="domain" description="Solute-binding protein family 3/N-terminal" evidence="5">
    <location>
        <begin position="39"/>
        <end position="260"/>
    </location>
</feature>
<reference evidence="7" key="1">
    <citation type="journal article" date="2021" name="mSystems">
        <title>Bacteria and Archaea Synergistically Convert Glycine Betaine to Biogenic Methane in the Formosa Cold Seep of the South China Sea.</title>
        <authorList>
            <person name="Li L."/>
            <person name="Zhang W."/>
            <person name="Zhang S."/>
            <person name="Song L."/>
            <person name="Sun Q."/>
            <person name="Zhang H."/>
            <person name="Xiang H."/>
            <person name="Dong X."/>
        </authorList>
    </citation>
    <scope>NUCLEOTIDE SEQUENCE</scope>
    <source>
        <strain evidence="7">ZWT</strain>
    </source>
</reference>
<dbReference type="PANTHER" id="PTHR35936:SF34">
    <property type="entry name" value="ABC TRANSPORTER EXTRACELLULAR-BINDING PROTEIN YCKB-RELATED"/>
    <property type="match status" value="1"/>
</dbReference>
<dbReference type="Proteomes" id="UP001056429">
    <property type="component" value="Unassembled WGS sequence"/>
</dbReference>
<evidence type="ECO:0000256" key="3">
    <source>
        <dbReference type="ARBA" id="ARBA00022729"/>
    </source>
</evidence>
<proteinExistence type="inferred from homology"/>
<dbReference type="SMART" id="SM00079">
    <property type="entry name" value="PBPe"/>
    <property type="match status" value="1"/>
</dbReference>
<dbReference type="SUPFAM" id="SSF53850">
    <property type="entry name" value="Periplasmic binding protein-like II"/>
    <property type="match status" value="1"/>
</dbReference>
<dbReference type="GO" id="GO:0016020">
    <property type="term" value="C:membrane"/>
    <property type="evidence" value="ECO:0007669"/>
    <property type="project" value="InterPro"/>
</dbReference>
<dbReference type="GO" id="GO:0015276">
    <property type="term" value="F:ligand-gated monoatomic ion channel activity"/>
    <property type="evidence" value="ECO:0007669"/>
    <property type="project" value="InterPro"/>
</dbReference>
<dbReference type="InterPro" id="IPR001638">
    <property type="entry name" value="Solute-binding_3/MltF_N"/>
</dbReference>
<sequence>MRKSILVVLMVLVVLMGITGCGSKNSEGGKNLHSEEIKKFVVGLDDNFPPMGFRSESGEIIGFDIDLAKEAAKRIGYEVEFKAVDWDGVLLSLNNGDIDAIWNGLTITEERKEKIGFTDEYLVNNQIIVVKGESDIDTKAELNDRSVGVQMGSSSQAVLENIKDEIGIKEIKKYANNVDALLDLKAGRIQGVVVDEVVGRYYMTKNGGSYRVLEETLGGESYGVGFRKDDSEFGEELNKVLIDMKEDGTFDKIKETWFGK</sequence>
<dbReference type="PANTHER" id="PTHR35936">
    <property type="entry name" value="MEMBRANE-BOUND LYTIC MUREIN TRANSGLYCOSYLASE F"/>
    <property type="match status" value="1"/>
</dbReference>
<gene>
    <name evidence="7" type="ORF">KDK92_07185</name>
</gene>
<feature type="domain" description="Ionotropic glutamate receptor C-terminal" evidence="6">
    <location>
        <begin position="39"/>
        <end position="260"/>
    </location>
</feature>
<evidence type="ECO:0000259" key="6">
    <source>
        <dbReference type="SMART" id="SM00079"/>
    </source>
</evidence>
<dbReference type="PROSITE" id="PS51257">
    <property type="entry name" value="PROKAR_LIPOPROTEIN"/>
    <property type="match status" value="1"/>
</dbReference>
<evidence type="ECO:0000313" key="8">
    <source>
        <dbReference type="Proteomes" id="UP001056429"/>
    </source>
</evidence>
<organism evidence="7 8">
    <name type="scientific">Oceanirhabdus seepicola</name>
    <dbReference type="NCBI Taxonomy" id="2828781"/>
    <lineage>
        <taxon>Bacteria</taxon>
        <taxon>Bacillati</taxon>
        <taxon>Bacillota</taxon>
        <taxon>Clostridia</taxon>
        <taxon>Eubacteriales</taxon>
        <taxon>Clostridiaceae</taxon>
        <taxon>Oceanirhabdus</taxon>
    </lineage>
</organism>
<comment type="similarity">
    <text evidence="2 4">Belongs to the bacterial solute-binding protein 3 family.</text>
</comment>
<dbReference type="AlphaFoldDB" id="A0A9J6P1Y8"/>
<dbReference type="InterPro" id="IPR001320">
    <property type="entry name" value="Iontro_rcpt_C"/>
</dbReference>
<dbReference type="CDD" id="cd00996">
    <property type="entry name" value="PBP2_AatB_like"/>
    <property type="match status" value="1"/>
</dbReference>
<keyword evidence="8" id="KW-1185">Reference proteome</keyword>
<comment type="subcellular location">
    <subcellularLocation>
        <location evidence="1">Cell envelope</location>
    </subcellularLocation>
</comment>
<dbReference type="Gene3D" id="3.40.190.10">
    <property type="entry name" value="Periplasmic binding protein-like II"/>
    <property type="match status" value="2"/>
</dbReference>
<dbReference type="SMART" id="SM00062">
    <property type="entry name" value="PBPb"/>
    <property type="match status" value="1"/>
</dbReference>
<dbReference type="Pfam" id="PF00497">
    <property type="entry name" value="SBP_bac_3"/>
    <property type="match status" value="1"/>
</dbReference>
<evidence type="ECO:0000313" key="7">
    <source>
        <dbReference type="EMBL" id="MCM1989520.1"/>
    </source>
</evidence>